<organism evidence="1 2">
    <name type="scientific">Marinifilum caeruleilacunae</name>
    <dbReference type="NCBI Taxonomy" id="2499076"/>
    <lineage>
        <taxon>Bacteria</taxon>
        <taxon>Pseudomonadati</taxon>
        <taxon>Bacteroidota</taxon>
        <taxon>Bacteroidia</taxon>
        <taxon>Marinilabiliales</taxon>
        <taxon>Marinifilaceae</taxon>
    </lineage>
</organism>
<keyword evidence="2" id="KW-1185">Reference proteome</keyword>
<protein>
    <recommendedName>
        <fullName evidence="3">Lipoprotein</fullName>
    </recommendedName>
</protein>
<dbReference type="EMBL" id="RZNH01000002">
    <property type="protein sequence ID" value="NOU58503.1"/>
    <property type="molecule type" value="Genomic_DNA"/>
</dbReference>
<reference evidence="1 2" key="1">
    <citation type="submission" date="2018-12" db="EMBL/GenBank/DDBJ databases">
        <title>Marinifilum JC070 sp. nov., a marine bacterium isolated from Yongle Blue Hole in the South China Sea.</title>
        <authorList>
            <person name="Fu T."/>
        </authorList>
    </citation>
    <scope>NUCLEOTIDE SEQUENCE [LARGE SCALE GENOMIC DNA]</scope>
    <source>
        <strain evidence="1 2">JC070</strain>
    </source>
</reference>
<dbReference type="RefSeq" id="WP_171593772.1">
    <property type="nucleotide sequence ID" value="NZ_RZNH01000002.1"/>
</dbReference>
<sequence length="140" mass="16258">MKKTVLLLLTIKILSSCTSFIKQDSLSKSDLEYIAELGLLDTNEKILIFSSSLTTQKSGNFLTDKRIASYWFDQDTSKSYIESALYSDIIKLDSVNLSDAWTYNSYLLVTRKDKVKFKVYIAKDQYHKFAKTAFDYWQKQ</sequence>
<evidence type="ECO:0008006" key="3">
    <source>
        <dbReference type="Google" id="ProtNLM"/>
    </source>
</evidence>
<accession>A0ABX1WR14</accession>
<evidence type="ECO:0000313" key="2">
    <source>
        <dbReference type="Proteomes" id="UP000732105"/>
    </source>
</evidence>
<proteinExistence type="predicted"/>
<evidence type="ECO:0000313" key="1">
    <source>
        <dbReference type="EMBL" id="NOU58503.1"/>
    </source>
</evidence>
<dbReference type="Proteomes" id="UP000732105">
    <property type="component" value="Unassembled WGS sequence"/>
</dbReference>
<comment type="caution">
    <text evidence="1">The sequence shown here is derived from an EMBL/GenBank/DDBJ whole genome shotgun (WGS) entry which is preliminary data.</text>
</comment>
<name>A0ABX1WR14_9BACT</name>
<gene>
    <name evidence="1" type="ORF">ELS83_01645</name>
</gene>